<dbReference type="Proteomes" id="UP000661696">
    <property type="component" value="Unassembled WGS sequence"/>
</dbReference>
<feature type="coiled-coil region" evidence="1">
    <location>
        <begin position="284"/>
        <end position="311"/>
    </location>
</feature>
<organism evidence="3 4">
    <name type="scientific">Chryseobacterium endalhagicum</name>
    <dbReference type="NCBI Taxonomy" id="2797638"/>
    <lineage>
        <taxon>Bacteria</taxon>
        <taxon>Pseudomonadati</taxon>
        <taxon>Bacteroidota</taxon>
        <taxon>Flavobacteriia</taxon>
        <taxon>Flavobacteriales</taxon>
        <taxon>Weeksellaceae</taxon>
        <taxon>Chryseobacterium group</taxon>
        <taxon>Chryseobacterium</taxon>
    </lineage>
</organism>
<dbReference type="InterPro" id="IPR023213">
    <property type="entry name" value="CAT-like_dom_sf"/>
</dbReference>
<dbReference type="Pfam" id="PF00668">
    <property type="entry name" value="Condensation"/>
    <property type="match status" value="1"/>
</dbReference>
<proteinExistence type="predicted"/>
<dbReference type="Gene3D" id="3.30.559.30">
    <property type="entry name" value="Nonribosomal peptide synthetase, condensation domain"/>
    <property type="match status" value="1"/>
</dbReference>
<dbReference type="PANTHER" id="PTHR28037">
    <property type="entry name" value="ALCOHOL O-ACETYLTRANSFERASE 1-RELATED"/>
    <property type="match status" value="1"/>
</dbReference>
<evidence type="ECO:0000313" key="3">
    <source>
        <dbReference type="EMBL" id="MBL1220270.1"/>
    </source>
</evidence>
<keyword evidence="1" id="KW-0175">Coiled coil</keyword>
<evidence type="ECO:0000259" key="2">
    <source>
        <dbReference type="Pfam" id="PF00668"/>
    </source>
</evidence>
<reference evidence="3 4" key="1">
    <citation type="submission" date="2020-12" db="EMBL/GenBank/DDBJ databases">
        <title>Chryseobacterium endoalhailicus sp. nov., isolated from seed of leguminous plant.</title>
        <authorList>
            <person name="Zhang X."/>
        </authorList>
    </citation>
    <scope>NUCLEOTIDE SEQUENCE [LARGE SCALE GENOMIC DNA]</scope>
    <source>
        <strain evidence="3 4">L7</strain>
    </source>
</reference>
<feature type="domain" description="Condensation" evidence="2">
    <location>
        <begin position="22"/>
        <end position="248"/>
    </location>
</feature>
<dbReference type="RefSeq" id="WP_202089597.1">
    <property type="nucleotide sequence ID" value="NZ_JAELVM010000001.1"/>
</dbReference>
<protein>
    <recommendedName>
        <fullName evidence="2">Condensation domain-containing protein</fullName>
    </recommendedName>
</protein>
<dbReference type="SUPFAM" id="SSF52777">
    <property type="entry name" value="CoA-dependent acyltransferases"/>
    <property type="match status" value="2"/>
</dbReference>
<dbReference type="InterPro" id="IPR052058">
    <property type="entry name" value="Alcohol_O-acetyltransferase"/>
</dbReference>
<comment type="caution">
    <text evidence="3">The sequence shown here is derived from an EMBL/GenBank/DDBJ whole genome shotgun (WGS) entry which is preliminary data.</text>
</comment>
<evidence type="ECO:0000313" key="4">
    <source>
        <dbReference type="Proteomes" id="UP000661696"/>
    </source>
</evidence>
<sequence>MMRRNLMMVERIMYVDAQTPVNCVFTGRINGEIPEENFKTALAKIQQKHPLLRVRIDNSSEQYPFFTEEKEIEPIPLRIVERKTNEDWLLESEREWMKLFENEKEPLARLVWIKGHDVSEILWVLPHCICDGTSIVNLMRELLSLLDDPSLALNPYHLFSSADDFLPLDFNMKKKKRKARMFRIMAKFFFLMQRKSKKRNLGKNYAVHWKLNPEMTSKITEKSKAHGTSVHALLCSSFMQAFKDLQGSGAKGKVISPVDVRHFIPEIGQDQVFAFAPTVELSIKKGKEDMLDNARQIKKDLLEKIEKMEARELLWMGEQMHPVVERMTAMLKSSRGGHDVTLSNMGKINIPGDYKQFKLETVFSPTVAFPWLNSNTLVATTYNQQMDFTFMSNEYFLPREEAVKIKDKAIELLTASHEI</sequence>
<name>A0ABS1QCC5_9FLAO</name>
<dbReference type="InterPro" id="IPR001242">
    <property type="entry name" value="Condensation_dom"/>
</dbReference>
<dbReference type="Gene3D" id="3.30.559.10">
    <property type="entry name" value="Chloramphenicol acetyltransferase-like domain"/>
    <property type="match status" value="1"/>
</dbReference>
<evidence type="ECO:0000256" key="1">
    <source>
        <dbReference type="SAM" id="Coils"/>
    </source>
</evidence>
<keyword evidence="4" id="KW-1185">Reference proteome</keyword>
<dbReference type="PANTHER" id="PTHR28037:SF1">
    <property type="entry name" value="ALCOHOL O-ACETYLTRANSFERASE 1-RELATED"/>
    <property type="match status" value="1"/>
</dbReference>
<gene>
    <name evidence="3" type="ORF">JET18_05440</name>
</gene>
<dbReference type="EMBL" id="JAELVM010000001">
    <property type="protein sequence ID" value="MBL1220270.1"/>
    <property type="molecule type" value="Genomic_DNA"/>
</dbReference>
<accession>A0ABS1QCC5</accession>